<dbReference type="AlphaFoldDB" id="K9ZQ01"/>
<dbReference type="EMBL" id="CP003659">
    <property type="protein sequence ID" value="AFZ60879.1"/>
    <property type="molecule type" value="Genomic_DNA"/>
</dbReference>
<evidence type="ECO:0000313" key="1">
    <source>
        <dbReference type="EMBL" id="AFZ60879.1"/>
    </source>
</evidence>
<sequence length="110" mass="12582">MCDFCQQQYNGVKVSKEIMSPQASQKGIEKAKIALIDKFGTSRGEAFGQKINAFKDSLSPEYFTLTKIDKDDSSLFLHKLREIKTLKTCRNIAFPTLVRYKITFPQPSPW</sequence>
<dbReference type="HOGENOM" id="CLU_2165673_0_0_3"/>
<organism evidence="1 2">
    <name type="scientific">Anabaena cylindrica (strain ATCC 27899 / PCC 7122)</name>
    <dbReference type="NCBI Taxonomy" id="272123"/>
    <lineage>
        <taxon>Bacteria</taxon>
        <taxon>Bacillati</taxon>
        <taxon>Cyanobacteriota</taxon>
        <taxon>Cyanophyceae</taxon>
        <taxon>Nostocales</taxon>
        <taxon>Nostocaceae</taxon>
        <taxon>Anabaena</taxon>
    </lineage>
</organism>
<evidence type="ECO:0000313" key="2">
    <source>
        <dbReference type="Proteomes" id="UP000010474"/>
    </source>
</evidence>
<accession>K9ZQ01</accession>
<gene>
    <name evidence="1" type="ordered locus">Anacy_5570</name>
</gene>
<dbReference type="KEGG" id="acy:Anacy_5570"/>
<dbReference type="RefSeq" id="WP_015217491.1">
    <property type="nucleotide sequence ID" value="NC_019771.1"/>
</dbReference>
<dbReference type="Proteomes" id="UP000010474">
    <property type="component" value="Chromosome"/>
</dbReference>
<dbReference type="PATRIC" id="fig|272123.3.peg.6023"/>
<name>K9ZQ01_ANACC</name>
<protein>
    <submittedName>
        <fullName evidence="1">Uncharacterized protein</fullName>
    </submittedName>
</protein>
<proteinExistence type="predicted"/>
<reference evidence="2" key="1">
    <citation type="journal article" date="2013" name="Proc. Natl. Acad. Sci. U.S.A.">
        <title>Improving the coverage of the cyanobacterial phylum using diversity-driven genome sequencing.</title>
        <authorList>
            <person name="Shih P.M."/>
            <person name="Wu D."/>
            <person name="Latifi A."/>
            <person name="Axen S.D."/>
            <person name="Fewer D.P."/>
            <person name="Talla E."/>
            <person name="Calteau A."/>
            <person name="Cai F."/>
            <person name="Tandeau de Marsac N."/>
            <person name="Rippka R."/>
            <person name="Herdman M."/>
            <person name="Sivonen K."/>
            <person name="Coursin T."/>
            <person name="Laurent T."/>
            <person name="Goodwin L."/>
            <person name="Nolan M."/>
            <person name="Davenport K.W."/>
            <person name="Han C.S."/>
            <person name="Rubin E.M."/>
            <person name="Eisen J.A."/>
            <person name="Woyke T."/>
            <person name="Gugger M."/>
            <person name="Kerfeld C.A."/>
        </authorList>
    </citation>
    <scope>NUCLEOTIDE SEQUENCE [LARGE SCALE GENOMIC DNA]</scope>
    <source>
        <strain evidence="2">ATCC 27899 / PCC 7122</strain>
    </source>
</reference>
<keyword evidence="2" id="KW-1185">Reference proteome</keyword>